<sequence length="447" mass="51965">MEKLKLSNNIIIVKFLLREVFNSVFNSVLLKSKTNKVIFLILLALTYIAYIYINITQFNTFNKNFDNNIAKQLISSYINVTIITSLIIYLFIDVTFNLSSKSLFMLKSLPFSLKEINLSKSIFKLALSIILFELIIIITIPLFTLTNMNLIQFLSLFIIIHIIMLDCFLILEFLIQNILLKYLSNMFGYGLYISFIISSSAYYFVFFRFKIDLWVYYSSYGINSLLILCFIIFFMILLIMISILFKWFGDDRSFINLKYFNTKIKLTNGIFNIILLALLRQKRLVYMLSLVITATVLCFIYFDWFKSLQLLYFLYPITFVAGLFYADSISGVSRMFTLYRVSTNQEFLCLVICQTLLLLPMTLLFGITKLSISFILIGFALITLTIILGFIFPAFESAINESTSSILTLFILVLISLLFSKTHYLILSIAILLGVEYLCIFKERRHT</sequence>
<keyword evidence="1" id="KW-1133">Transmembrane helix</keyword>
<feature type="transmembrane region" description="Helical" evidence="1">
    <location>
        <begin position="373"/>
        <end position="395"/>
    </location>
</feature>
<dbReference type="RefSeq" id="WP_031788319.1">
    <property type="nucleotide sequence ID" value="NZ_BHEM01000007.1"/>
</dbReference>
<feature type="transmembrane region" description="Helical" evidence="1">
    <location>
        <begin position="347"/>
        <end position="367"/>
    </location>
</feature>
<comment type="caution">
    <text evidence="2">The sequence shown here is derived from an EMBL/GenBank/DDBJ whole genome shotgun (WGS) entry which is preliminary data.</text>
</comment>
<keyword evidence="1" id="KW-0812">Transmembrane</keyword>
<evidence type="ECO:0000313" key="2">
    <source>
        <dbReference type="EMBL" id="CRI19149.1"/>
    </source>
</evidence>
<proteinExistence type="predicted"/>
<dbReference type="Proteomes" id="UP000236509">
    <property type="component" value="Unassembled WGS sequence"/>
</dbReference>
<accession>A0A7U7PX20</accession>
<keyword evidence="3" id="KW-1185">Reference proteome</keyword>
<name>A0A7U7PX20_9STAP</name>
<evidence type="ECO:0000256" key="1">
    <source>
        <dbReference type="SAM" id="Phobius"/>
    </source>
</evidence>
<feature type="transmembrane region" description="Helical" evidence="1">
    <location>
        <begin position="121"/>
        <end position="144"/>
    </location>
</feature>
<reference evidence="2 3" key="1">
    <citation type="submission" date="2015-04" db="EMBL/GenBank/DDBJ databases">
        <authorList>
            <person name="Cao L."/>
            <person name="Gao C.H."/>
        </authorList>
    </citation>
    <scope>NUCLEOTIDE SEQUENCE [LARGE SCALE GENOMIC DNA]</scope>
    <source>
        <strain evidence="2 3">SH3</strain>
    </source>
</reference>
<organism evidence="2 3">
    <name type="scientific">Staphylococcus argenteus</name>
    <dbReference type="NCBI Taxonomy" id="985002"/>
    <lineage>
        <taxon>Bacteria</taxon>
        <taxon>Bacillati</taxon>
        <taxon>Bacillota</taxon>
        <taxon>Bacilli</taxon>
        <taxon>Bacillales</taxon>
        <taxon>Staphylococcaceae</taxon>
        <taxon>Staphylococcus</taxon>
    </lineage>
</organism>
<gene>
    <name evidence="2" type="ORF">BN1326_150300</name>
</gene>
<feature type="transmembrane region" description="Helical" evidence="1">
    <location>
        <begin position="75"/>
        <end position="100"/>
    </location>
</feature>
<feature type="transmembrane region" description="Helical" evidence="1">
    <location>
        <begin position="225"/>
        <end position="248"/>
    </location>
</feature>
<evidence type="ECO:0000313" key="3">
    <source>
        <dbReference type="Proteomes" id="UP000236509"/>
    </source>
</evidence>
<protein>
    <submittedName>
        <fullName evidence="2">Uncharacterized protein</fullName>
    </submittedName>
</protein>
<feature type="transmembrane region" description="Helical" evidence="1">
    <location>
        <begin position="37"/>
        <end position="55"/>
    </location>
</feature>
<dbReference type="AlphaFoldDB" id="A0A7U7PX20"/>
<feature type="transmembrane region" description="Helical" evidence="1">
    <location>
        <begin position="402"/>
        <end position="419"/>
    </location>
</feature>
<feature type="transmembrane region" description="Helical" evidence="1">
    <location>
        <begin position="425"/>
        <end position="441"/>
    </location>
</feature>
<keyword evidence="1" id="KW-0472">Membrane</keyword>
<feature type="transmembrane region" description="Helical" evidence="1">
    <location>
        <begin position="187"/>
        <end position="205"/>
    </location>
</feature>
<feature type="transmembrane region" description="Helical" evidence="1">
    <location>
        <begin position="284"/>
        <end position="302"/>
    </location>
</feature>
<feature type="transmembrane region" description="Helical" evidence="1">
    <location>
        <begin position="150"/>
        <end position="175"/>
    </location>
</feature>
<feature type="transmembrane region" description="Helical" evidence="1">
    <location>
        <begin position="308"/>
        <end position="326"/>
    </location>
</feature>
<dbReference type="EMBL" id="CVOU01000007">
    <property type="protein sequence ID" value="CRI19149.1"/>
    <property type="molecule type" value="Genomic_DNA"/>
</dbReference>